<feature type="compositionally biased region" description="Low complexity" evidence="3">
    <location>
        <begin position="8"/>
        <end position="19"/>
    </location>
</feature>
<dbReference type="PROSITE" id="PS00061">
    <property type="entry name" value="ADH_SHORT"/>
    <property type="match status" value="1"/>
</dbReference>
<dbReference type="FunFam" id="3.40.50.720:FF:000084">
    <property type="entry name" value="Short-chain dehydrogenase reductase"/>
    <property type="match status" value="1"/>
</dbReference>
<accession>A0A2S8J6V5</accession>
<name>A0A2S8J6V5_RHOOP</name>
<gene>
    <name evidence="4" type="ORF">C5613_22305</name>
</gene>
<dbReference type="PANTHER" id="PTHR42760:SF133">
    <property type="entry name" value="3-OXOACYL-[ACYL-CARRIER-PROTEIN] REDUCTASE"/>
    <property type="match status" value="1"/>
</dbReference>
<evidence type="ECO:0000313" key="4">
    <source>
        <dbReference type="EMBL" id="PQP22800.1"/>
    </source>
</evidence>
<evidence type="ECO:0000313" key="5">
    <source>
        <dbReference type="Proteomes" id="UP000239290"/>
    </source>
</evidence>
<dbReference type="Gene3D" id="3.40.50.720">
    <property type="entry name" value="NAD(P)-binding Rossmann-like Domain"/>
    <property type="match status" value="1"/>
</dbReference>
<dbReference type="PRINTS" id="PR00080">
    <property type="entry name" value="SDRFAMILY"/>
</dbReference>
<evidence type="ECO:0000256" key="3">
    <source>
        <dbReference type="SAM" id="MobiDB-lite"/>
    </source>
</evidence>
<keyword evidence="2" id="KW-0560">Oxidoreductase</keyword>
<comment type="similarity">
    <text evidence="1">Belongs to the short-chain dehydrogenases/reductases (SDR) family.</text>
</comment>
<organism evidence="4 5">
    <name type="scientific">Rhodococcus opacus</name>
    <name type="common">Nocardia opaca</name>
    <dbReference type="NCBI Taxonomy" id="37919"/>
    <lineage>
        <taxon>Bacteria</taxon>
        <taxon>Bacillati</taxon>
        <taxon>Actinomycetota</taxon>
        <taxon>Actinomycetes</taxon>
        <taxon>Mycobacteriales</taxon>
        <taxon>Nocardiaceae</taxon>
        <taxon>Rhodococcus</taxon>
    </lineage>
</organism>
<evidence type="ECO:0000256" key="1">
    <source>
        <dbReference type="ARBA" id="ARBA00006484"/>
    </source>
</evidence>
<dbReference type="PANTHER" id="PTHR42760">
    <property type="entry name" value="SHORT-CHAIN DEHYDROGENASES/REDUCTASES FAMILY MEMBER"/>
    <property type="match status" value="1"/>
</dbReference>
<protein>
    <submittedName>
        <fullName evidence="4">SDR family NAD(P)-dependent oxidoreductase</fullName>
    </submittedName>
</protein>
<reference evidence="5" key="1">
    <citation type="submission" date="2018-02" db="EMBL/GenBank/DDBJ databases">
        <title>Draft genome sequencing of Rhodococcus opacus KU647198.</title>
        <authorList>
            <person name="Zheng B.-X."/>
        </authorList>
    </citation>
    <scope>NUCLEOTIDE SEQUENCE [LARGE SCALE GENOMIC DNA]</scope>
    <source>
        <strain evidence="5">04-OD7</strain>
    </source>
</reference>
<dbReference type="InterPro" id="IPR036291">
    <property type="entry name" value="NAD(P)-bd_dom_sf"/>
</dbReference>
<dbReference type="Pfam" id="PF13561">
    <property type="entry name" value="adh_short_C2"/>
    <property type="match status" value="1"/>
</dbReference>
<proteinExistence type="inferred from homology"/>
<evidence type="ECO:0000256" key="2">
    <source>
        <dbReference type="ARBA" id="ARBA00023002"/>
    </source>
</evidence>
<dbReference type="SUPFAM" id="SSF51735">
    <property type="entry name" value="NAD(P)-binding Rossmann-fold domains"/>
    <property type="match status" value="1"/>
</dbReference>
<dbReference type="CDD" id="cd05233">
    <property type="entry name" value="SDR_c"/>
    <property type="match status" value="1"/>
</dbReference>
<comment type="caution">
    <text evidence="4">The sequence shown here is derived from an EMBL/GenBank/DDBJ whole genome shotgun (WGS) entry which is preliminary data.</text>
</comment>
<feature type="region of interest" description="Disordered" evidence="3">
    <location>
        <begin position="1"/>
        <end position="21"/>
    </location>
</feature>
<dbReference type="PRINTS" id="PR00081">
    <property type="entry name" value="GDHRDH"/>
</dbReference>
<dbReference type="InterPro" id="IPR020904">
    <property type="entry name" value="Sc_DH/Rdtase_CS"/>
</dbReference>
<dbReference type="EMBL" id="PUIO01000028">
    <property type="protein sequence ID" value="PQP22800.1"/>
    <property type="molecule type" value="Genomic_DNA"/>
</dbReference>
<dbReference type="Proteomes" id="UP000239290">
    <property type="component" value="Unassembled WGS sequence"/>
</dbReference>
<dbReference type="InterPro" id="IPR002347">
    <property type="entry name" value="SDR_fam"/>
</dbReference>
<dbReference type="AlphaFoldDB" id="A0A2S8J6V5"/>
<sequence>MGRNVMNSSPSTDTTASAPNLGGETAIVTGGSRGIGAAIVKALVGARATVVIAGGSEKHGRDLAADLGCHYLPHDVSSEQSWETLLSRVRDDLGDVTVLVNNAGVLDPGHDISETSVENFERHYRVNQLGVFLGMRTVAAEMKQRGSGSIINLSSIGGHRGYANQIGYSTTKWAVRGMTKCAAVELGPYGVRVNSVAPGFISTTMIDVMPDEQIDAVTHATPLRRRGTADEIARAVLFLASSECSFMNGTELVVDGGLSL</sequence>
<dbReference type="GO" id="GO:0016616">
    <property type="term" value="F:oxidoreductase activity, acting on the CH-OH group of donors, NAD or NADP as acceptor"/>
    <property type="evidence" value="ECO:0007669"/>
    <property type="project" value="TreeGrafter"/>
</dbReference>